<accession>V5RL96</accession>
<dbReference type="PATRIC" id="fig|1276258.3.peg.753"/>
<keyword evidence="7" id="KW-1185">Reference proteome</keyword>
<dbReference type="Pfam" id="PF00496">
    <property type="entry name" value="SBP_bac_5"/>
    <property type="match status" value="1"/>
</dbReference>
<dbReference type="GO" id="GO:0030313">
    <property type="term" value="C:cell envelope"/>
    <property type="evidence" value="ECO:0007669"/>
    <property type="project" value="UniProtKB-SubCell"/>
</dbReference>
<evidence type="ECO:0000256" key="3">
    <source>
        <dbReference type="ARBA" id="ARBA00022448"/>
    </source>
</evidence>
<keyword evidence="4" id="KW-0732">Signal</keyword>
<dbReference type="STRING" id="1276258.SAPIS_v1c07400"/>
<dbReference type="PROSITE" id="PS51257">
    <property type="entry name" value="PROKAR_LIPOPROTEIN"/>
    <property type="match status" value="1"/>
</dbReference>
<dbReference type="eggNOG" id="COG4166">
    <property type="taxonomic scope" value="Bacteria"/>
</dbReference>
<dbReference type="Proteomes" id="UP000018550">
    <property type="component" value="Chromosome"/>
</dbReference>
<dbReference type="InterPro" id="IPR000914">
    <property type="entry name" value="SBP_5_dom"/>
</dbReference>
<dbReference type="SUPFAM" id="SSF53850">
    <property type="entry name" value="Periplasmic binding protein-like II"/>
    <property type="match status" value="1"/>
</dbReference>
<dbReference type="GO" id="GO:0015833">
    <property type="term" value="P:peptide transport"/>
    <property type="evidence" value="ECO:0007669"/>
    <property type="project" value="TreeGrafter"/>
</dbReference>
<protein>
    <submittedName>
        <fullName evidence="6">Oligopeptide ABC transporter substrate-binding protein</fullName>
    </submittedName>
</protein>
<dbReference type="PANTHER" id="PTHR30290">
    <property type="entry name" value="PERIPLASMIC BINDING COMPONENT OF ABC TRANSPORTER"/>
    <property type="match status" value="1"/>
</dbReference>
<evidence type="ECO:0000256" key="2">
    <source>
        <dbReference type="ARBA" id="ARBA00005695"/>
    </source>
</evidence>
<dbReference type="GO" id="GO:1904680">
    <property type="term" value="F:peptide transmembrane transporter activity"/>
    <property type="evidence" value="ECO:0007669"/>
    <property type="project" value="TreeGrafter"/>
</dbReference>
<dbReference type="KEGG" id="sapi:SAPIS_v1c07400"/>
<comment type="similarity">
    <text evidence="2">Belongs to the bacterial solute-binding protein 5 family.</text>
</comment>
<dbReference type="InterPro" id="IPR039424">
    <property type="entry name" value="SBP_5"/>
</dbReference>
<organism evidence="6 7">
    <name type="scientific">Spiroplasma apis B31</name>
    <dbReference type="NCBI Taxonomy" id="1276258"/>
    <lineage>
        <taxon>Bacteria</taxon>
        <taxon>Bacillati</taxon>
        <taxon>Mycoplasmatota</taxon>
        <taxon>Mollicutes</taxon>
        <taxon>Entomoplasmatales</taxon>
        <taxon>Spiroplasmataceae</taxon>
        <taxon>Spiroplasma</taxon>
    </lineage>
</organism>
<dbReference type="Gene3D" id="3.10.105.10">
    <property type="entry name" value="Dipeptide-binding Protein, Domain 3"/>
    <property type="match status" value="1"/>
</dbReference>
<reference evidence="6 7" key="1">
    <citation type="journal article" date="2014" name="Genome Announc.">
        <title>Complete Genome Sequence of Spiroplasma apis B31T (ATCC 33834), a Bacterium Associated with May Disease of Honeybees (Apis mellifera).</title>
        <authorList>
            <person name="Ku C."/>
            <person name="Lo W.S."/>
            <person name="Chen L.L."/>
            <person name="Kuo C.H."/>
        </authorList>
    </citation>
    <scope>NUCLEOTIDE SEQUENCE [LARGE SCALE GENOMIC DNA]</scope>
    <source>
        <strain evidence="6">B31</strain>
    </source>
</reference>
<evidence type="ECO:0000313" key="7">
    <source>
        <dbReference type="Proteomes" id="UP000018550"/>
    </source>
</evidence>
<dbReference type="Gene3D" id="3.40.190.10">
    <property type="entry name" value="Periplasmic binding protein-like II"/>
    <property type="match status" value="1"/>
</dbReference>
<feature type="domain" description="Solute-binding protein family 5" evidence="5">
    <location>
        <begin position="89"/>
        <end position="576"/>
    </location>
</feature>
<comment type="subcellular location">
    <subcellularLocation>
        <location evidence="1">Cell envelope</location>
    </subcellularLocation>
</comment>
<dbReference type="HOGENOM" id="CLU_378942_0_0_14"/>
<evidence type="ECO:0000313" key="6">
    <source>
        <dbReference type="EMBL" id="AHB36585.1"/>
    </source>
</evidence>
<sequence length="742" mass="84527">MNKLFKKFLSLSSVAMGGSLITSSVVSCGLSLSSLMNREIDNETYKGVYQFNVTSWNTAHTMQAEDGRFLSDTNDTLISSDPYGRMYGALVESEYGEENGSKGTVGKSEEDSKKWTYKFRDNIFWTNSKGEKVDKVKPSDVIKAAKYALVENNGSDVSTLWLSFIKGADTIYDEIKNLDKQQSSGSSSQLIDKVFENHKDDFGIQANDKEGLLTFILTKPSPYFESLLNYSVFSPIYDPYKGMITDYKEAYFNGAYIPEVVNPNGKIVLVANPNYHLKENVNIKRLEYSYLEAGSSSRTRTLFESGSITGFNLSADDLKGWNDYIGKDYDNPKFDGAYYTKSADSPGTFLLFYNFFNSALNKGNSQALSASKLLQSKDVRAFLSTSIERSKFVRAFSKTIDDSQISKMLRNTYTGFDVAKNPSESNRDYTEYISDIYDKKTTIQNNLASKSWTLKDGNDAYLNKSEALVGKSQSQLIESINEFIEKEKLERKNGKVVLRFILNPSTSTSLNPYVNFMVKTFNAIPNNPIKIETFVPTSTDEYRTEASKGNFDMFVSGWSPDFKDPSTFLETLTLGGSYTAYNGNKRLFKSKASAIDDEVFEGKYYVDKKLITSETKNLFDSWYKYTNDYEKTDLEETDITKRYQKFAQEEYSMLYENFNVLPLYTKAMPKTYLVDYTEPYSKSYEAFGTSAFKHYGAKMNKKLLTREQSRKIIEEYSEKLAIIDKDWEKCRTGPHWKKQTSC</sequence>
<evidence type="ECO:0000259" key="5">
    <source>
        <dbReference type="Pfam" id="PF00496"/>
    </source>
</evidence>
<name>V5RL96_SPIAP</name>
<evidence type="ECO:0000256" key="1">
    <source>
        <dbReference type="ARBA" id="ARBA00004196"/>
    </source>
</evidence>
<gene>
    <name evidence="6" type="primary">oppA</name>
    <name evidence="6" type="ORF">SAPIS_v1c07400</name>
</gene>
<dbReference type="OrthoDB" id="9801912at2"/>
<dbReference type="EMBL" id="CP006682">
    <property type="protein sequence ID" value="AHB36585.1"/>
    <property type="molecule type" value="Genomic_DNA"/>
</dbReference>
<dbReference type="Gene3D" id="3.90.76.10">
    <property type="entry name" value="Dipeptide-binding Protein, Domain 1"/>
    <property type="match status" value="1"/>
</dbReference>
<dbReference type="AlphaFoldDB" id="V5RL96"/>
<dbReference type="RefSeq" id="WP_023789818.1">
    <property type="nucleotide sequence ID" value="NC_022998.1"/>
</dbReference>
<proteinExistence type="inferred from homology"/>
<dbReference type="PANTHER" id="PTHR30290:SF10">
    <property type="entry name" value="PERIPLASMIC OLIGOPEPTIDE-BINDING PROTEIN-RELATED"/>
    <property type="match status" value="1"/>
</dbReference>
<evidence type="ECO:0000256" key="4">
    <source>
        <dbReference type="ARBA" id="ARBA00022729"/>
    </source>
</evidence>
<keyword evidence="3" id="KW-0813">Transport</keyword>